<sequence length="66" mass="7369">MGAKLNRIKVVLVEKNVSQKELAAQIGKSFSTVNAYCANRLQPNLETLDRIAQVLNVPMRTLVKED</sequence>
<gene>
    <name evidence="2" type="ORF">LG35_10330</name>
</gene>
<evidence type="ECO:0000313" key="3">
    <source>
        <dbReference type="Proteomes" id="UP000030889"/>
    </source>
</evidence>
<organism evidence="2 3">
    <name type="scientific">Alistipes inops</name>
    <dbReference type="NCBI Taxonomy" id="1501391"/>
    <lineage>
        <taxon>Bacteria</taxon>
        <taxon>Pseudomonadati</taxon>
        <taxon>Bacteroidota</taxon>
        <taxon>Bacteroidia</taxon>
        <taxon>Bacteroidales</taxon>
        <taxon>Rikenellaceae</taxon>
        <taxon>Alistipes</taxon>
    </lineage>
</organism>
<dbReference type="SUPFAM" id="SSF47413">
    <property type="entry name" value="lambda repressor-like DNA-binding domains"/>
    <property type="match status" value="1"/>
</dbReference>
<reference evidence="2 3" key="1">
    <citation type="submission" date="2014-09" db="EMBL/GenBank/DDBJ databases">
        <title>Alistipes sp. 627, sp. nov., a novel member of the family Rikenellaceae isolated from human faeces.</title>
        <authorList>
            <person name="Shkoporov A.N."/>
            <person name="Chaplin A.V."/>
            <person name="Motuzova O.V."/>
            <person name="Kafarskaia L.I."/>
            <person name="Khokhlova E.V."/>
            <person name="Efimov B.A."/>
        </authorList>
    </citation>
    <scope>NUCLEOTIDE SEQUENCE [LARGE SCALE GENOMIC DNA]</scope>
    <source>
        <strain evidence="2 3">627</strain>
    </source>
</reference>
<dbReference type="InterPro" id="IPR001387">
    <property type="entry name" value="Cro/C1-type_HTH"/>
</dbReference>
<dbReference type="Proteomes" id="UP000030889">
    <property type="component" value="Unassembled WGS sequence"/>
</dbReference>
<dbReference type="InterPro" id="IPR010982">
    <property type="entry name" value="Lambda_DNA-bd_dom_sf"/>
</dbReference>
<proteinExistence type="predicted"/>
<dbReference type="EMBL" id="JRGF01000040">
    <property type="protein sequence ID" value="KHE39556.1"/>
    <property type="molecule type" value="Genomic_DNA"/>
</dbReference>
<dbReference type="CDD" id="cd00093">
    <property type="entry name" value="HTH_XRE"/>
    <property type="match status" value="1"/>
</dbReference>
<dbReference type="Gene3D" id="1.10.260.40">
    <property type="entry name" value="lambda repressor-like DNA-binding domains"/>
    <property type="match status" value="1"/>
</dbReference>
<evidence type="ECO:0000313" key="2">
    <source>
        <dbReference type="EMBL" id="KHE39556.1"/>
    </source>
</evidence>
<name>A0ABR4YGP8_9BACT</name>
<dbReference type="RefSeq" id="WP_022062757.1">
    <property type="nucleotide sequence ID" value="NZ_JRGF01000040.1"/>
</dbReference>
<comment type="caution">
    <text evidence="2">The sequence shown here is derived from an EMBL/GenBank/DDBJ whole genome shotgun (WGS) entry which is preliminary data.</text>
</comment>
<feature type="domain" description="HTH cro/C1-type" evidence="1">
    <location>
        <begin position="8"/>
        <end position="62"/>
    </location>
</feature>
<accession>A0ABR4YGP8</accession>
<keyword evidence="3" id="KW-1185">Reference proteome</keyword>
<evidence type="ECO:0000259" key="1">
    <source>
        <dbReference type="PROSITE" id="PS50943"/>
    </source>
</evidence>
<protein>
    <submittedName>
        <fullName evidence="2">Transcriptional regulator</fullName>
    </submittedName>
</protein>
<dbReference type="PROSITE" id="PS50943">
    <property type="entry name" value="HTH_CROC1"/>
    <property type="match status" value="1"/>
</dbReference>
<dbReference type="Pfam" id="PF01381">
    <property type="entry name" value="HTH_3"/>
    <property type="match status" value="1"/>
</dbReference>
<dbReference type="SMART" id="SM00530">
    <property type="entry name" value="HTH_XRE"/>
    <property type="match status" value="1"/>
</dbReference>